<evidence type="ECO:0000256" key="4">
    <source>
        <dbReference type="ARBA" id="ARBA00022679"/>
    </source>
</evidence>
<evidence type="ECO:0000256" key="6">
    <source>
        <dbReference type="ARBA" id="ARBA00022777"/>
    </source>
</evidence>
<dbReference type="FunFam" id="3.40.1160.10:FF:000006">
    <property type="entry name" value="Glutamate 5-kinase"/>
    <property type="match status" value="1"/>
</dbReference>
<dbReference type="Gene3D" id="3.40.1160.10">
    <property type="entry name" value="Acetylglutamate kinase-like"/>
    <property type="match status" value="1"/>
</dbReference>
<proteinExistence type="predicted"/>
<evidence type="ECO:0000313" key="9">
    <source>
        <dbReference type="EMBL" id="SVC87669.1"/>
    </source>
</evidence>
<dbReference type="InterPro" id="IPR001057">
    <property type="entry name" value="Glu/AcGlu_kinase"/>
</dbReference>
<dbReference type="EMBL" id="UINC01116139">
    <property type="protein sequence ID" value="SVC87669.1"/>
    <property type="molecule type" value="Genomic_DNA"/>
</dbReference>
<keyword evidence="5" id="KW-0547">Nucleotide-binding</keyword>
<organism evidence="9">
    <name type="scientific">marine metagenome</name>
    <dbReference type="NCBI Taxonomy" id="408172"/>
    <lineage>
        <taxon>unclassified sequences</taxon>
        <taxon>metagenomes</taxon>
        <taxon>ecological metagenomes</taxon>
    </lineage>
</organism>
<evidence type="ECO:0000256" key="7">
    <source>
        <dbReference type="ARBA" id="ARBA00022840"/>
    </source>
</evidence>
<dbReference type="InterPro" id="IPR036393">
    <property type="entry name" value="AceGlu_kinase-like_sf"/>
</dbReference>
<keyword evidence="4" id="KW-0808">Transferase</keyword>
<protein>
    <recommendedName>
        <fullName evidence="8">Aspartate/glutamate/uridylate kinase domain-containing protein</fullName>
    </recommendedName>
</protein>
<dbReference type="GO" id="GO:0005524">
    <property type="term" value="F:ATP binding"/>
    <property type="evidence" value="ECO:0007669"/>
    <property type="project" value="UniProtKB-KW"/>
</dbReference>
<dbReference type="SUPFAM" id="SSF53633">
    <property type="entry name" value="Carbamate kinase-like"/>
    <property type="match status" value="1"/>
</dbReference>
<name>A0A382QQ69_9ZZZZ</name>
<dbReference type="InterPro" id="IPR011529">
    <property type="entry name" value="Glu_5kinase"/>
</dbReference>
<sequence length="220" mass="24262">MHTSDESQRQQRLSGVRRLVVKIGSSSLTGADGQLHRPTIRRLVHDLVELREQGLEIILVSSGAVAAGMGRLGMTQRPRSIADLQAVAAVGQNLLVHTYESLFRRHDVPVGQVLLTAGDILDDRQRYNHVRNTFRQLFALGVVPVINENDSVAVAELRATLGDNDMLAAYVANLVQAQLLVILSDVDGVYRRYVQGKGEDLLVEVEPDQELRLQDGGNRL</sequence>
<evidence type="ECO:0000256" key="1">
    <source>
        <dbReference type="ARBA" id="ARBA00022490"/>
    </source>
</evidence>
<evidence type="ECO:0000259" key="8">
    <source>
        <dbReference type="Pfam" id="PF00696"/>
    </source>
</evidence>
<evidence type="ECO:0000256" key="3">
    <source>
        <dbReference type="ARBA" id="ARBA00022650"/>
    </source>
</evidence>
<dbReference type="PIRSF" id="PIRSF000729">
    <property type="entry name" value="GK"/>
    <property type="match status" value="1"/>
</dbReference>
<accession>A0A382QQ69</accession>
<feature type="non-terminal residue" evidence="9">
    <location>
        <position position="220"/>
    </location>
</feature>
<dbReference type="CDD" id="cd04242">
    <property type="entry name" value="AAK_G5K_ProB"/>
    <property type="match status" value="1"/>
</dbReference>
<dbReference type="InterPro" id="IPR005715">
    <property type="entry name" value="Glu_5kinase/COase_Synthase"/>
</dbReference>
<feature type="domain" description="Aspartate/glutamate/uridylate kinase" evidence="8">
    <location>
        <begin position="18"/>
        <end position="193"/>
    </location>
</feature>
<dbReference type="NCBIfam" id="TIGR01027">
    <property type="entry name" value="proB"/>
    <property type="match status" value="1"/>
</dbReference>
<dbReference type="PANTHER" id="PTHR43654:SF1">
    <property type="entry name" value="ISOPENTENYL PHOSPHATE KINASE"/>
    <property type="match status" value="1"/>
</dbReference>
<dbReference type="InterPro" id="IPR001048">
    <property type="entry name" value="Asp/Glu/Uridylate_kinase"/>
</dbReference>
<dbReference type="Pfam" id="PF00696">
    <property type="entry name" value="AA_kinase"/>
    <property type="match status" value="1"/>
</dbReference>
<evidence type="ECO:0000256" key="2">
    <source>
        <dbReference type="ARBA" id="ARBA00022605"/>
    </source>
</evidence>
<dbReference type="PRINTS" id="PR00474">
    <property type="entry name" value="GLU5KINASE"/>
</dbReference>
<dbReference type="PANTHER" id="PTHR43654">
    <property type="entry name" value="GLUTAMATE 5-KINASE"/>
    <property type="match status" value="1"/>
</dbReference>
<dbReference type="InterPro" id="IPR041739">
    <property type="entry name" value="G5K_ProB"/>
</dbReference>
<keyword evidence="2" id="KW-0028">Amino-acid biosynthesis</keyword>
<keyword evidence="1" id="KW-0963">Cytoplasm</keyword>
<reference evidence="9" key="1">
    <citation type="submission" date="2018-05" db="EMBL/GenBank/DDBJ databases">
        <authorList>
            <person name="Lanie J.A."/>
            <person name="Ng W.-L."/>
            <person name="Kazmierczak K.M."/>
            <person name="Andrzejewski T.M."/>
            <person name="Davidsen T.M."/>
            <person name="Wayne K.J."/>
            <person name="Tettelin H."/>
            <person name="Glass J.I."/>
            <person name="Rusch D."/>
            <person name="Podicherti R."/>
            <person name="Tsui H.-C.T."/>
            <person name="Winkler M.E."/>
        </authorList>
    </citation>
    <scope>NUCLEOTIDE SEQUENCE</scope>
</reference>
<dbReference type="GO" id="GO:0008652">
    <property type="term" value="P:amino acid biosynthetic process"/>
    <property type="evidence" value="ECO:0007669"/>
    <property type="project" value="UniProtKB-KW"/>
</dbReference>
<keyword evidence="6" id="KW-0418">Kinase</keyword>
<keyword evidence="7" id="KW-0067">ATP-binding</keyword>
<evidence type="ECO:0000256" key="5">
    <source>
        <dbReference type="ARBA" id="ARBA00022741"/>
    </source>
</evidence>
<dbReference type="GO" id="GO:0005829">
    <property type="term" value="C:cytosol"/>
    <property type="evidence" value="ECO:0007669"/>
    <property type="project" value="TreeGrafter"/>
</dbReference>
<dbReference type="GO" id="GO:0004349">
    <property type="term" value="F:glutamate 5-kinase activity"/>
    <property type="evidence" value="ECO:0007669"/>
    <property type="project" value="InterPro"/>
</dbReference>
<keyword evidence="3" id="KW-0641">Proline biosynthesis</keyword>
<dbReference type="AlphaFoldDB" id="A0A382QQ69"/>
<gene>
    <name evidence="9" type="ORF">METZ01_LOCUS340523</name>
</gene>